<dbReference type="PANTHER" id="PTHR23231:SF17">
    <property type="entry name" value="BTB DOMAIN-CONTAINING PROTEIN"/>
    <property type="match status" value="1"/>
</dbReference>
<organism evidence="2 3">
    <name type="scientific">Aphidius gifuensis</name>
    <name type="common">Parasitoid wasp</name>
    <dbReference type="NCBI Taxonomy" id="684658"/>
    <lineage>
        <taxon>Eukaryota</taxon>
        <taxon>Metazoa</taxon>
        <taxon>Ecdysozoa</taxon>
        <taxon>Arthropoda</taxon>
        <taxon>Hexapoda</taxon>
        <taxon>Insecta</taxon>
        <taxon>Pterygota</taxon>
        <taxon>Neoptera</taxon>
        <taxon>Endopterygota</taxon>
        <taxon>Hymenoptera</taxon>
        <taxon>Apocrita</taxon>
        <taxon>Ichneumonoidea</taxon>
        <taxon>Braconidae</taxon>
        <taxon>Aphidiinae</taxon>
        <taxon>Aphidius</taxon>
    </lineage>
</organism>
<accession>A0A834XSB4</accession>
<keyword evidence="1" id="KW-0217">Developmental protein</keyword>
<dbReference type="Proteomes" id="UP000639338">
    <property type="component" value="Unassembled WGS sequence"/>
</dbReference>
<dbReference type="AlphaFoldDB" id="A0A834XSB4"/>
<keyword evidence="3" id="KW-1185">Reference proteome</keyword>
<dbReference type="GO" id="GO:0007281">
    <property type="term" value="P:germ cell development"/>
    <property type="evidence" value="ECO:0007669"/>
    <property type="project" value="InterPro"/>
</dbReference>
<evidence type="ECO:0000313" key="3">
    <source>
        <dbReference type="Proteomes" id="UP000639338"/>
    </source>
</evidence>
<dbReference type="InterPro" id="IPR043380">
    <property type="entry name" value="Gcl-like"/>
</dbReference>
<sequence length="87" mass="10422">MAKGRKGKSPIRWGSKKMSELEFSNECFRCGRCVDKPSEHIWRWTAFLFGLDLVVYLDTTTLRIRRNHRLDTDHITINQRKRNVMIR</sequence>
<dbReference type="PANTHER" id="PTHR23231">
    <property type="entry name" value="GERM CELL-LESS PROTEIN"/>
    <property type="match status" value="1"/>
</dbReference>
<comment type="caution">
    <text evidence="2">The sequence shown here is derived from an EMBL/GenBank/DDBJ whole genome shotgun (WGS) entry which is preliminary data.</text>
</comment>
<dbReference type="EMBL" id="JACMRX010000004">
    <property type="protein sequence ID" value="KAF7990955.1"/>
    <property type="molecule type" value="Genomic_DNA"/>
</dbReference>
<dbReference type="OrthoDB" id="6359943at2759"/>
<reference evidence="2 3" key="1">
    <citation type="submission" date="2020-08" db="EMBL/GenBank/DDBJ databases">
        <title>Aphidius gifuensis genome sequencing and assembly.</title>
        <authorList>
            <person name="Du Z."/>
        </authorList>
    </citation>
    <scope>NUCLEOTIDE SEQUENCE [LARGE SCALE GENOMIC DNA]</scope>
    <source>
        <strain evidence="2">YNYX2018</strain>
        <tissue evidence="2">Adults</tissue>
    </source>
</reference>
<evidence type="ECO:0000313" key="2">
    <source>
        <dbReference type="EMBL" id="KAF7990955.1"/>
    </source>
</evidence>
<proteinExistence type="predicted"/>
<protein>
    <submittedName>
        <fullName evidence="2">Uncharacterized protein</fullName>
    </submittedName>
</protein>
<gene>
    <name evidence="2" type="ORF">HCN44_000760</name>
</gene>
<name>A0A834XSB4_APHGI</name>
<evidence type="ECO:0000256" key="1">
    <source>
        <dbReference type="ARBA" id="ARBA00022473"/>
    </source>
</evidence>